<proteinExistence type="predicted"/>
<feature type="domain" description="4'-phosphopantetheinyl transferase" evidence="2">
    <location>
        <begin position="91"/>
        <end position="166"/>
    </location>
</feature>
<organism evidence="3 4">
    <name type="scientific">Isoptericola halotolerans</name>
    <dbReference type="NCBI Taxonomy" id="300560"/>
    <lineage>
        <taxon>Bacteria</taxon>
        <taxon>Bacillati</taxon>
        <taxon>Actinomycetota</taxon>
        <taxon>Actinomycetes</taxon>
        <taxon>Micrococcales</taxon>
        <taxon>Promicromonosporaceae</taxon>
        <taxon>Isoptericola</taxon>
    </lineage>
</organism>
<dbReference type="EMBL" id="JABEZU010000001">
    <property type="protein sequence ID" value="NOV96082.1"/>
    <property type="molecule type" value="Genomic_DNA"/>
</dbReference>
<protein>
    <submittedName>
        <fullName evidence="3">4'-phosphopantetheinyl transferase</fullName>
        <ecNumber evidence="3">2.7.8.-</ecNumber>
    </submittedName>
</protein>
<evidence type="ECO:0000313" key="4">
    <source>
        <dbReference type="Proteomes" id="UP000757540"/>
    </source>
</evidence>
<keyword evidence="1 3" id="KW-0808">Transferase</keyword>
<dbReference type="GO" id="GO:0016740">
    <property type="term" value="F:transferase activity"/>
    <property type="evidence" value="ECO:0007669"/>
    <property type="project" value="UniProtKB-KW"/>
</dbReference>
<dbReference type="InterPro" id="IPR008278">
    <property type="entry name" value="4-PPantetheinyl_Trfase_dom"/>
</dbReference>
<evidence type="ECO:0000256" key="1">
    <source>
        <dbReference type="ARBA" id="ARBA00022679"/>
    </source>
</evidence>
<dbReference type="SUPFAM" id="SSF56214">
    <property type="entry name" value="4'-phosphopantetheinyl transferase"/>
    <property type="match status" value="1"/>
</dbReference>
<name>A0ABX1ZZP5_9MICO</name>
<dbReference type="Pfam" id="PF01648">
    <property type="entry name" value="ACPS"/>
    <property type="match status" value="1"/>
</dbReference>
<evidence type="ECO:0000259" key="2">
    <source>
        <dbReference type="Pfam" id="PF01648"/>
    </source>
</evidence>
<evidence type="ECO:0000313" key="3">
    <source>
        <dbReference type="EMBL" id="NOV96082.1"/>
    </source>
</evidence>
<dbReference type="InterPro" id="IPR037143">
    <property type="entry name" value="4-PPantetheinyl_Trfase_dom_sf"/>
</dbReference>
<dbReference type="Proteomes" id="UP000757540">
    <property type="component" value="Unassembled WGS sequence"/>
</dbReference>
<dbReference type="RefSeq" id="WP_171782319.1">
    <property type="nucleotide sequence ID" value="NZ_JABEZU010000001.1"/>
</dbReference>
<accession>A0ABX1ZZP5</accession>
<sequence length="203" mass="20674">MSTLLVRVAALPGGRTSPAYRDVRTALLDSVLTAAGLDLGGAVAVLRRRCLTCGGTDHGKPEVPAALAAGWHIGVAHTATRVVVAASGAGPCGVDVEDVDAVARAPVAPVLLAPEERADAGAESVERLARTWVRKEALLKAVGHGLAVDPASVVLDGEQRAPRVVRWAGPGRAPVPAAWVEDDLPATLGVPRALVSAVALRAP</sequence>
<reference evidence="3 4" key="1">
    <citation type="submission" date="2020-05" db="EMBL/GenBank/DDBJ databases">
        <title>Genomic Encyclopedia of Type Strains, Phase III (KMG-III): the genomes of soil and plant-associated and newly described type strains.</title>
        <authorList>
            <person name="Whitman W."/>
        </authorList>
    </citation>
    <scope>NUCLEOTIDE SEQUENCE [LARGE SCALE GENOMIC DNA]</scope>
    <source>
        <strain evidence="3 4">KCTC 19046</strain>
    </source>
</reference>
<comment type="caution">
    <text evidence="3">The sequence shown here is derived from an EMBL/GenBank/DDBJ whole genome shotgun (WGS) entry which is preliminary data.</text>
</comment>
<dbReference type="EC" id="2.7.8.-" evidence="3"/>
<gene>
    <name evidence="3" type="ORF">HDG69_000635</name>
</gene>
<dbReference type="Gene3D" id="3.90.470.20">
    <property type="entry name" value="4'-phosphopantetheinyl transferase domain"/>
    <property type="match status" value="1"/>
</dbReference>
<keyword evidence="4" id="KW-1185">Reference proteome</keyword>